<dbReference type="InterPro" id="IPR007627">
    <property type="entry name" value="RNA_pol_sigma70_r2"/>
</dbReference>
<dbReference type="OrthoDB" id="9799825at2"/>
<dbReference type="Pfam" id="PF04545">
    <property type="entry name" value="Sigma70_r4"/>
    <property type="match status" value="1"/>
</dbReference>
<dbReference type="NCBIfam" id="TIGR02479">
    <property type="entry name" value="FliA_WhiG"/>
    <property type="match status" value="1"/>
</dbReference>
<dbReference type="GO" id="GO:0016987">
    <property type="term" value="F:sigma factor activity"/>
    <property type="evidence" value="ECO:0007669"/>
    <property type="project" value="UniProtKB-KW"/>
</dbReference>
<gene>
    <name evidence="6" type="ORF">SAMN05421736_103103</name>
</gene>
<reference evidence="7" key="1">
    <citation type="submission" date="2016-10" db="EMBL/GenBank/DDBJ databases">
        <authorList>
            <person name="Varghese N."/>
            <person name="Submissions S."/>
        </authorList>
    </citation>
    <scope>NUCLEOTIDE SEQUENCE [LARGE SCALE GENOMIC DNA]</scope>
    <source>
        <strain evidence="7">SP</strain>
    </source>
</reference>
<dbReference type="PANTHER" id="PTHR30385">
    <property type="entry name" value="SIGMA FACTOR F FLAGELLAR"/>
    <property type="match status" value="1"/>
</dbReference>
<keyword evidence="4" id="KW-0804">Transcription</keyword>
<dbReference type="PROSITE" id="PS00716">
    <property type="entry name" value="SIGMA70_2"/>
    <property type="match status" value="1"/>
</dbReference>
<evidence type="ECO:0000256" key="1">
    <source>
        <dbReference type="ARBA" id="ARBA00023015"/>
    </source>
</evidence>
<dbReference type="NCBIfam" id="NF005413">
    <property type="entry name" value="PRK06986.1"/>
    <property type="match status" value="1"/>
</dbReference>
<dbReference type="SUPFAM" id="SSF88946">
    <property type="entry name" value="Sigma2 domain of RNA polymerase sigma factors"/>
    <property type="match status" value="1"/>
</dbReference>
<dbReference type="InterPro" id="IPR000943">
    <property type="entry name" value="RNA_pol_sigma70"/>
</dbReference>
<keyword evidence="1" id="KW-0805">Transcription regulation</keyword>
<dbReference type="EMBL" id="FNPI01000003">
    <property type="protein sequence ID" value="SDY71155.1"/>
    <property type="molecule type" value="Genomic_DNA"/>
</dbReference>
<proteinExistence type="predicted"/>
<keyword evidence="7" id="KW-1185">Reference proteome</keyword>
<keyword evidence="3" id="KW-0238">DNA-binding</keyword>
<dbReference type="SUPFAM" id="SSF88659">
    <property type="entry name" value="Sigma3 and sigma4 domains of RNA polymerase sigma factors"/>
    <property type="match status" value="2"/>
</dbReference>
<dbReference type="PRINTS" id="PR00046">
    <property type="entry name" value="SIGMA70FCT"/>
</dbReference>
<keyword evidence="6" id="KW-0282">Flagellum</keyword>
<dbReference type="NCBIfam" id="TIGR02937">
    <property type="entry name" value="sigma70-ECF"/>
    <property type="match status" value="1"/>
</dbReference>
<dbReference type="InterPro" id="IPR014284">
    <property type="entry name" value="RNA_pol_sigma-70_dom"/>
</dbReference>
<dbReference type="InterPro" id="IPR013324">
    <property type="entry name" value="RNA_pol_sigma_r3/r4-like"/>
</dbReference>
<dbReference type="InterPro" id="IPR013325">
    <property type="entry name" value="RNA_pol_sigma_r2"/>
</dbReference>
<dbReference type="CDD" id="cd06171">
    <property type="entry name" value="Sigma70_r4"/>
    <property type="match status" value="1"/>
</dbReference>
<dbReference type="Pfam" id="PF04542">
    <property type="entry name" value="Sigma70_r2"/>
    <property type="match status" value="1"/>
</dbReference>
<evidence type="ECO:0000256" key="3">
    <source>
        <dbReference type="ARBA" id="ARBA00023125"/>
    </source>
</evidence>
<keyword evidence="6" id="KW-0966">Cell projection</keyword>
<evidence type="ECO:0000313" key="6">
    <source>
        <dbReference type="EMBL" id="SDY71155.1"/>
    </source>
</evidence>
<dbReference type="AlphaFoldDB" id="A0A1H3M590"/>
<dbReference type="PIRSF" id="PIRSF000770">
    <property type="entry name" value="RNA_pol_sigma-SigE/K"/>
    <property type="match status" value="1"/>
</dbReference>
<accession>A0A1H3M590</accession>
<evidence type="ECO:0000256" key="4">
    <source>
        <dbReference type="ARBA" id="ARBA00023163"/>
    </source>
</evidence>
<dbReference type="GO" id="GO:0003677">
    <property type="term" value="F:DNA binding"/>
    <property type="evidence" value="ECO:0007669"/>
    <property type="project" value="UniProtKB-KW"/>
</dbReference>
<dbReference type="InterPro" id="IPR012845">
    <property type="entry name" value="RNA_pol_sigma_FliA_WhiG"/>
</dbReference>
<dbReference type="InterPro" id="IPR007624">
    <property type="entry name" value="RNA_pol_sigma70_r3"/>
</dbReference>
<dbReference type="GO" id="GO:0006352">
    <property type="term" value="P:DNA-templated transcription initiation"/>
    <property type="evidence" value="ECO:0007669"/>
    <property type="project" value="InterPro"/>
</dbReference>
<keyword evidence="2" id="KW-0731">Sigma factor</keyword>
<evidence type="ECO:0000259" key="5">
    <source>
        <dbReference type="PROSITE" id="PS00716"/>
    </source>
</evidence>
<protein>
    <submittedName>
        <fullName evidence="6">RNA polymerase sigma factor for flagellar operon FliA</fullName>
    </submittedName>
</protein>
<dbReference type="PANTHER" id="PTHR30385:SF7">
    <property type="entry name" value="RNA POLYMERASE SIGMA FACTOR FLIA"/>
    <property type="match status" value="1"/>
</dbReference>
<evidence type="ECO:0000256" key="2">
    <source>
        <dbReference type="ARBA" id="ARBA00023082"/>
    </source>
</evidence>
<feature type="domain" description="RNA polymerase sigma-70" evidence="5">
    <location>
        <begin position="221"/>
        <end position="247"/>
    </location>
</feature>
<keyword evidence="6" id="KW-0969">Cilium</keyword>
<evidence type="ECO:0000313" key="7">
    <source>
        <dbReference type="Proteomes" id="UP000198935"/>
    </source>
</evidence>
<dbReference type="NCBIfam" id="NF005809">
    <property type="entry name" value="PRK07670.1"/>
    <property type="match status" value="1"/>
</dbReference>
<dbReference type="STRING" id="1503961.SAMN05421736_103103"/>
<sequence length="257" mass="29561">MPQISVSTQLKQDWNHWSEARDSSACDRLIEAYLPLVDYHVHRIASNLPRNIHLDDLRSNGMMGLYDALEKFDPSRDLKFDTYASFRIRGAIIDGLRQEDWLPRSVREKAKRIDKAVEVLEQETGRHVTAEEVATYLGMSEVEVLQTSNESFMANQLSIDEPTSDSEKEDTYRSTIVDVKTMTPEETLDHKLQLEELAGVIKSLNEKEQLIISLFYFDELTLTEIGEILHLSTSRISQIHSRAIFKLQNAMNKTTMK</sequence>
<organism evidence="6 7">
    <name type="scientific">Evansella caseinilytica</name>
    <dbReference type="NCBI Taxonomy" id="1503961"/>
    <lineage>
        <taxon>Bacteria</taxon>
        <taxon>Bacillati</taxon>
        <taxon>Bacillota</taxon>
        <taxon>Bacilli</taxon>
        <taxon>Bacillales</taxon>
        <taxon>Bacillaceae</taxon>
        <taxon>Evansella</taxon>
    </lineage>
</organism>
<dbReference type="Gene3D" id="1.20.140.160">
    <property type="match status" value="1"/>
</dbReference>
<dbReference type="Gene3D" id="1.10.1740.10">
    <property type="match status" value="1"/>
</dbReference>
<dbReference type="Proteomes" id="UP000198935">
    <property type="component" value="Unassembled WGS sequence"/>
</dbReference>
<dbReference type="Pfam" id="PF04539">
    <property type="entry name" value="Sigma70_r3"/>
    <property type="match status" value="1"/>
</dbReference>
<dbReference type="InterPro" id="IPR007630">
    <property type="entry name" value="RNA_pol_sigma70_r4"/>
</dbReference>
<dbReference type="GO" id="GO:0003899">
    <property type="term" value="F:DNA-directed RNA polymerase activity"/>
    <property type="evidence" value="ECO:0007669"/>
    <property type="project" value="InterPro"/>
</dbReference>
<name>A0A1H3M590_9BACI</name>